<dbReference type="RefSeq" id="WP_255866176.1">
    <property type="nucleotide sequence ID" value="NZ_CP104263.1"/>
</dbReference>
<evidence type="ECO:0000256" key="1">
    <source>
        <dbReference type="ARBA" id="ARBA00022755"/>
    </source>
</evidence>
<dbReference type="PANTHER" id="PTHR23046">
    <property type="entry name" value="PHOSPHORIBOSYLAMINOIMIDAZOLE CARBOXYLASE CATALYTIC SUBUNIT"/>
    <property type="match status" value="1"/>
</dbReference>
<dbReference type="SMART" id="SM01001">
    <property type="entry name" value="AIRC"/>
    <property type="match status" value="1"/>
</dbReference>
<dbReference type="InterPro" id="IPR000031">
    <property type="entry name" value="PurE_dom"/>
</dbReference>
<dbReference type="InterPro" id="IPR024694">
    <property type="entry name" value="PurE_prokaryotes"/>
</dbReference>
<dbReference type="PIRSF" id="PIRSF001338">
    <property type="entry name" value="AIR_carboxylase"/>
    <property type="match status" value="1"/>
</dbReference>
<dbReference type="SUPFAM" id="SSF52255">
    <property type="entry name" value="N5-CAIR mutase (phosphoribosylaminoimidazole carboxylase, PurE)"/>
    <property type="match status" value="1"/>
</dbReference>
<dbReference type="GO" id="GO:0034023">
    <property type="term" value="F:5-(carboxyamino)imidazole ribonucleotide mutase activity"/>
    <property type="evidence" value="ECO:0007669"/>
    <property type="project" value="UniProtKB-EC"/>
</dbReference>
<feature type="binding site" evidence="3">
    <location>
        <position position="16"/>
    </location>
    <ligand>
        <name>substrate</name>
    </ligand>
</feature>
<dbReference type="GO" id="GO:0004638">
    <property type="term" value="F:phosphoribosylaminoimidazole carboxylase activity"/>
    <property type="evidence" value="ECO:0007669"/>
    <property type="project" value="UniProtKB-EC"/>
</dbReference>
<name>A0ABT1NTG3_9MICC</name>
<evidence type="ECO:0000256" key="4">
    <source>
        <dbReference type="PIRNR" id="PIRNR001338"/>
    </source>
</evidence>
<dbReference type="Proteomes" id="UP001206924">
    <property type="component" value="Unassembled WGS sequence"/>
</dbReference>
<feature type="binding site" evidence="3">
    <location>
        <position position="19"/>
    </location>
    <ligand>
        <name>substrate</name>
    </ligand>
</feature>
<evidence type="ECO:0000256" key="3">
    <source>
        <dbReference type="HAMAP-Rule" id="MF_01929"/>
    </source>
</evidence>
<dbReference type="EC" id="5.4.99.18" evidence="3 4"/>
<comment type="similarity">
    <text evidence="3">Belongs to the AIR carboxylase family. Class I subfamily.</text>
</comment>
<dbReference type="Pfam" id="PF00731">
    <property type="entry name" value="AIRC"/>
    <property type="match status" value="1"/>
</dbReference>
<dbReference type="EMBL" id="JANFLP010000014">
    <property type="protein sequence ID" value="MCQ1951022.1"/>
    <property type="molecule type" value="Genomic_DNA"/>
</dbReference>
<keyword evidence="1 3" id="KW-0658">Purine biosynthesis</keyword>
<evidence type="ECO:0000313" key="7">
    <source>
        <dbReference type="Proteomes" id="UP001206924"/>
    </source>
</evidence>
<accession>A0ABT1NTG3</accession>
<evidence type="ECO:0000313" key="6">
    <source>
        <dbReference type="EMBL" id="MCQ1951022.1"/>
    </source>
</evidence>
<feature type="domain" description="PurE" evidence="5">
    <location>
        <begin position="8"/>
        <end position="157"/>
    </location>
</feature>
<protein>
    <recommendedName>
        <fullName evidence="3 4">N5-carboxyaminoimidazole ribonucleotide mutase</fullName>
        <shortName evidence="3 4">N5-CAIR mutase</shortName>
        <ecNumber evidence="3 4">5.4.99.18</ecNumber>
    </recommendedName>
    <alternativeName>
        <fullName evidence="3">5-(carboxyamino)imidazole ribonucleotide mutase</fullName>
    </alternativeName>
</protein>
<dbReference type="InterPro" id="IPR033747">
    <property type="entry name" value="PurE_ClassI"/>
</dbReference>
<comment type="catalytic activity">
    <reaction evidence="3 4">
        <text>5-carboxyamino-1-(5-phospho-D-ribosyl)imidazole + H(+) = 5-amino-1-(5-phospho-D-ribosyl)imidazole-4-carboxylate</text>
        <dbReference type="Rhea" id="RHEA:13193"/>
        <dbReference type="ChEBI" id="CHEBI:15378"/>
        <dbReference type="ChEBI" id="CHEBI:58730"/>
        <dbReference type="ChEBI" id="CHEBI:77657"/>
        <dbReference type="EC" id="5.4.99.18"/>
    </reaction>
</comment>
<keyword evidence="2 3" id="KW-0413">Isomerase</keyword>
<keyword evidence="7" id="KW-1185">Reference proteome</keyword>
<comment type="function">
    <text evidence="3 4">Catalyzes the conversion of N5-carboxyaminoimidazole ribonucleotide (N5-CAIR) to 4-carboxy-5-aminoimidazole ribonucleotide (CAIR).</text>
</comment>
<reference evidence="6 7" key="1">
    <citation type="submission" date="2022-07" db="EMBL/GenBank/DDBJ databases">
        <title>Novel species in genus Arthrobacter.</title>
        <authorList>
            <person name="Liu Y."/>
        </authorList>
    </citation>
    <scope>NUCLEOTIDE SEQUENCE [LARGE SCALE GENOMIC DNA]</scope>
    <source>
        <strain evidence="7">zg-Y859</strain>
    </source>
</reference>
<keyword evidence="6" id="KW-0456">Lyase</keyword>
<evidence type="ECO:0000259" key="5">
    <source>
        <dbReference type="SMART" id="SM01001"/>
    </source>
</evidence>
<gene>
    <name evidence="3 6" type="primary">purE</name>
    <name evidence="6" type="ORF">NNX28_13930</name>
</gene>
<dbReference type="HAMAP" id="MF_01929">
    <property type="entry name" value="PurE_classI"/>
    <property type="match status" value="1"/>
</dbReference>
<feature type="binding site" evidence="3">
    <location>
        <position position="46"/>
    </location>
    <ligand>
        <name>substrate</name>
    </ligand>
</feature>
<sequence length="179" mass="18347">MPHRATTPLVGLVMGSDSDWPVMDAAAAALAEFGIPYEADVVSAHRMPADMLEYGQDAHRRGLRVIIAGAGGAAHLPGMLAAVTPLPVIGVPVPLKYLDGMDSLLSIVQMPAGVPVATVSIGGARNAGLLAVRILAAGTDPLAARLQQQLIEFAGGLRQSAMAKGAALRTSLPGTDQQQ</sequence>
<evidence type="ECO:0000256" key="2">
    <source>
        <dbReference type="ARBA" id="ARBA00023235"/>
    </source>
</evidence>
<comment type="pathway">
    <text evidence="3 4">Purine metabolism; IMP biosynthesis via de novo pathway; 5-amino-1-(5-phospho-D-ribosyl)imidazole-4-carboxylate from 5-amino-1-(5-phospho-D-ribosyl)imidazole (N5-CAIR route): step 2/2.</text>
</comment>
<organism evidence="6 7">
    <name type="scientific">Arthrobacter jinronghuae</name>
    <dbReference type="NCBI Taxonomy" id="2964609"/>
    <lineage>
        <taxon>Bacteria</taxon>
        <taxon>Bacillati</taxon>
        <taxon>Actinomycetota</taxon>
        <taxon>Actinomycetes</taxon>
        <taxon>Micrococcales</taxon>
        <taxon>Micrococcaceae</taxon>
        <taxon>Arthrobacter</taxon>
    </lineage>
</organism>
<dbReference type="PANTHER" id="PTHR23046:SF2">
    <property type="entry name" value="PHOSPHORIBOSYLAMINOIMIDAZOLE CARBOXYLASE"/>
    <property type="match status" value="1"/>
</dbReference>
<dbReference type="NCBIfam" id="TIGR01162">
    <property type="entry name" value="purE"/>
    <property type="match status" value="1"/>
</dbReference>
<comment type="caution">
    <text evidence="6">The sequence shown here is derived from an EMBL/GenBank/DDBJ whole genome shotgun (WGS) entry which is preliminary data.</text>
</comment>
<proteinExistence type="inferred from homology"/>
<dbReference type="Gene3D" id="3.40.50.1970">
    <property type="match status" value="1"/>
</dbReference>